<evidence type="ECO:0000256" key="5">
    <source>
        <dbReference type="ARBA" id="ARBA00023027"/>
    </source>
</evidence>
<dbReference type="PANTHER" id="PTHR43761:SF1">
    <property type="entry name" value="D-ISOMER SPECIFIC 2-HYDROXYACID DEHYDROGENASE CATALYTIC DOMAIN-CONTAINING PROTEIN-RELATED"/>
    <property type="match status" value="1"/>
</dbReference>
<dbReference type="InterPro" id="IPR006140">
    <property type="entry name" value="D-isomer_DH_NAD-bd"/>
</dbReference>
<sequence>MDISKPRQTVDESMNQLSLSPPDKPSFLTGTVRAPGSYSQPPKRALKPFASEDIKILLLENVNQSALGNLKEQGYQVEFLKSSLSEDELVEKIKGVHAVGIRSKTRLTRRVLEAADNLIVIGCFCIGTNQVDLEFAAERGIAVFNSPYANSRSVAELVIGEIICLSRQVGDRSMEIHYGEWNKVSNGCWEIRGKTLGIIGYGHIGSQLSVLAEAMGLHVVYYDVLPIMPLGSAKQLSSLHELLHRADFISCHVPASPETKNMISNAEFAAMKNGSYLINASRGTVVDIPSMIAASKSGKLAGAAIDVYPAEPAGNGKGKFADSLNSWTSELCSCRNIIMTPHIGGSTEEAQYNIGLEVSDALTRYINEGNSVSAVNFPEVSLRSLTEADTNVVRVLFAHKNVPGVLRQVNEILVNHNIKAQFSDSRGEIAYLVADISDCSSSSLETLHSRLESLPGKINTRLLY</sequence>
<dbReference type="GO" id="GO:0047545">
    <property type="term" value="F:(S)-2-hydroxyglutarate dehydrogenase activity"/>
    <property type="evidence" value="ECO:0007669"/>
    <property type="project" value="UniProtKB-ARBA"/>
</dbReference>
<evidence type="ECO:0000256" key="2">
    <source>
        <dbReference type="ARBA" id="ARBA00005854"/>
    </source>
</evidence>
<keyword evidence="11" id="KW-1185">Reference proteome</keyword>
<evidence type="ECO:0000256" key="7">
    <source>
        <dbReference type="RuleBase" id="RU003719"/>
    </source>
</evidence>
<dbReference type="CDD" id="cd04901">
    <property type="entry name" value="ACT_3PGDH"/>
    <property type="match status" value="1"/>
</dbReference>
<dbReference type="Pfam" id="PF02826">
    <property type="entry name" value="2-Hacid_dh_C"/>
    <property type="match status" value="1"/>
</dbReference>
<evidence type="ECO:0000256" key="6">
    <source>
        <dbReference type="ARBA" id="ARBA00048731"/>
    </source>
</evidence>
<dbReference type="GO" id="GO:0051287">
    <property type="term" value="F:NAD binding"/>
    <property type="evidence" value="ECO:0007669"/>
    <property type="project" value="InterPro"/>
</dbReference>
<dbReference type="EC" id="1.1.1.95" evidence="3"/>
<dbReference type="RefSeq" id="XP_056039572.1">
    <property type="nucleotide sequence ID" value="XM_056183041.1"/>
</dbReference>
<dbReference type="PROSITE" id="PS51671">
    <property type="entry name" value="ACT"/>
    <property type="match status" value="1"/>
</dbReference>
<feature type="domain" description="ACT" evidence="9">
    <location>
        <begin position="394"/>
        <end position="464"/>
    </location>
</feature>
<keyword evidence="5" id="KW-0520">NAD</keyword>
<evidence type="ECO:0000256" key="4">
    <source>
        <dbReference type="ARBA" id="ARBA00023002"/>
    </source>
</evidence>
<comment type="pathway">
    <text evidence="1">Amino-acid biosynthesis; L-serine biosynthesis; L-serine from 3-phospho-D-glycerate: step 1/3.</text>
</comment>
<evidence type="ECO:0000256" key="1">
    <source>
        <dbReference type="ARBA" id="ARBA00005216"/>
    </source>
</evidence>
<dbReference type="PROSITE" id="PS00065">
    <property type="entry name" value="D_2_HYDROXYACID_DH_1"/>
    <property type="match status" value="1"/>
</dbReference>
<dbReference type="GeneID" id="80877730"/>
<dbReference type="Pfam" id="PF00389">
    <property type="entry name" value="2-Hacid_dh"/>
    <property type="match status" value="1"/>
</dbReference>
<dbReference type="PROSITE" id="PS00671">
    <property type="entry name" value="D_2_HYDROXYACID_DH_3"/>
    <property type="match status" value="1"/>
</dbReference>
<name>A0AAE9WFH1_9SCHI</name>
<evidence type="ECO:0000256" key="3">
    <source>
        <dbReference type="ARBA" id="ARBA00013143"/>
    </source>
</evidence>
<dbReference type="GO" id="GO:0006564">
    <property type="term" value="P:L-serine biosynthetic process"/>
    <property type="evidence" value="ECO:0007669"/>
    <property type="project" value="UniProtKB-ARBA"/>
</dbReference>
<comment type="similarity">
    <text evidence="2 7">Belongs to the D-isomer specific 2-hydroxyacid dehydrogenase family.</text>
</comment>
<dbReference type="GO" id="GO:0004617">
    <property type="term" value="F:phosphoglycerate dehydrogenase activity"/>
    <property type="evidence" value="ECO:0007669"/>
    <property type="project" value="UniProtKB-EC"/>
</dbReference>
<dbReference type="FunFam" id="3.40.50.720:FF:000041">
    <property type="entry name" value="D-3-phosphoglycerate dehydrogenase"/>
    <property type="match status" value="1"/>
</dbReference>
<dbReference type="InterPro" id="IPR029753">
    <property type="entry name" value="D-isomer_DH_CS"/>
</dbReference>
<dbReference type="KEGG" id="som:SOMG_04254"/>
<evidence type="ECO:0000256" key="8">
    <source>
        <dbReference type="SAM" id="MobiDB-lite"/>
    </source>
</evidence>
<dbReference type="SUPFAM" id="SSF55021">
    <property type="entry name" value="ACT-like"/>
    <property type="match status" value="1"/>
</dbReference>
<dbReference type="AlphaFoldDB" id="A0AAE9WFH1"/>
<gene>
    <name evidence="10" type="primary">ser3</name>
    <name evidence="10" type="ORF">SOMG_04254</name>
</gene>
<dbReference type="Gene3D" id="3.30.70.260">
    <property type="match status" value="1"/>
</dbReference>
<dbReference type="InterPro" id="IPR029752">
    <property type="entry name" value="D-isomer_DH_CS1"/>
</dbReference>
<reference evidence="10 11" key="1">
    <citation type="journal article" date="2023" name="G3 (Bethesda)">
        <title>A high-quality reference genome for the fission yeast Schizosaccharomyces osmophilus.</title>
        <authorList>
            <person name="Jia G.S."/>
            <person name="Zhang W.C."/>
            <person name="Liang Y."/>
            <person name="Liu X.H."/>
            <person name="Rhind N."/>
            <person name="Pidoux A."/>
            <person name="Brysch-Herzberg M."/>
            <person name="Du L.L."/>
        </authorList>
    </citation>
    <scope>NUCLEOTIDE SEQUENCE [LARGE SCALE GENOMIC DNA]</scope>
    <source>
        <strain evidence="10 11">CBS 15793</strain>
    </source>
</reference>
<dbReference type="InterPro" id="IPR050418">
    <property type="entry name" value="D-iso_2-hydroxyacid_DH_PdxB"/>
</dbReference>
<feature type="compositionally biased region" description="Basic and acidic residues" evidence="8">
    <location>
        <begin position="1"/>
        <end position="10"/>
    </location>
</feature>
<dbReference type="CDD" id="cd12176">
    <property type="entry name" value="PGDH_3"/>
    <property type="match status" value="1"/>
</dbReference>
<protein>
    <recommendedName>
        <fullName evidence="3">phosphoglycerate dehydrogenase</fullName>
        <ecNumber evidence="3">1.1.1.95</ecNumber>
    </recommendedName>
</protein>
<dbReference type="EMBL" id="CP115613">
    <property type="protein sequence ID" value="WBW75329.1"/>
    <property type="molecule type" value="Genomic_DNA"/>
</dbReference>
<accession>A0AAE9WFH1</accession>
<comment type="catalytic activity">
    <reaction evidence="6">
        <text>(2R)-3-phosphoglycerate + NAD(+) = 3-phosphooxypyruvate + NADH + H(+)</text>
        <dbReference type="Rhea" id="RHEA:12641"/>
        <dbReference type="ChEBI" id="CHEBI:15378"/>
        <dbReference type="ChEBI" id="CHEBI:18110"/>
        <dbReference type="ChEBI" id="CHEBI:57540"/>
        <dbReference type="ChEBI" id="CHEBI:57945"/>
        <dbReference type="ChEBI" id="CHEBI:58272"/>
        <dbReference type="EC" id="1.1.1.95"/>
    </reaction>
</comment>
<evidence type="ECO:0000259" key="9">
    <source>
        <dbReference type="PROSITE" id="PS51671"/>
    </source>
</evidence>
<dbReference type="Gene3D" id="3.40.50.720">
    <property type="entry name" value="NAD(P)-binding Rossmann-like Domain"/>
    <property type="match status" value="2"/>
</dbReference>
<feature type="region of interest" description="Disordered" evidence="8">
    <location>
        <begin position="1"/>
        <end position="43"/>
    </location>
</feature>
<dbReference type="InterPro" id="IPR036291">
    <property type="entry name" value="NAD(P)-bd_dom_sf"/>
</dbReference>
<dbReference type="NCBIfam" id="NF008759">
    <property type="entry name" value="PRK11790.1"/>
    <property type="match status" value="1"/>
</dbReference>
<dbReference type="InterPro" id="IPR006139">
    <property type="entry name" value="D-isomer_2_OHA_DH_cat_dom"/>
</dbReference>
<dbReference type="InterPro" id="IPR002912">
    <property type="entry name" value="ACT_dom"/>
</dbReference>
<evidence type="ECO:0000313" key="11">
    <source>
        <dbReference type="Proteomes" id="UP001212411"/>
    </source>
</evidence>
<dbReference type="PANTHER" id="PTHR43761">
    <property type="entry name" value="D-ISOMER SPECIFIC 2-HYDROXYACID DEHYDROGENASE FAMILY PROTEIN (AFU_ORTHOLOGUE AFUA_1G13630)"/>
    <property type="match status" value="1"/>
</dbReference>
<proteinExistence type="inferred from homology"/>
<dbReference type="SUPFAM" id="SSF52283">
    <property type="entry name" value="Formate/glycerate dehydrogenase catalytic domain-like"/>
    <property type="match status" value="1"/>
</dbReference>
<evidence type="ECO:0000313" key="10">
    <source>
        <dbReference type="EMBL" id="WBW75329.1"/>
    </source>
</evidence>
<keyword evidence="4 7" id="KW-0560">Oxidoreductase</keyword>
<dbReference type="SUPFAM" id="SSF51735">
    <property type="entry name" value="NAD(P)-binding Rossmann-fold domains"/>
    <property type="match status" value="1"/>
</dbReference>
<dbReference type="Proteomes" id="UP001212411">
    <property type="component" value="Chromosome 3"/>
</dbReference>
<dbReference type="InterPro" id="IPR045865">
    <property type="entry name" value="ACT-like_dom_sf"/>
</dbReference>
<organism evidence="10 11">
    <name type="scientific">Schizosaccharomyces osmophilus</name>
    <dbReference type="NCBI Taxonomy" id="2545709"/>
    <lineage>
        <taxon>Eukaryota</taxon>
        <taxon>Fungi</taxon>
        <taxon>Dikarya</taxon>
        <taxon>Ascomycota</taxon>
        <taxon>Taphrinomycotina</taxon>
        <taxon>Schizosaccharomycetes</taxon>
        <taxon>Schizosaccharomycetales</taxon>
        <taxon>Schizosaccharomycetaceae</taxon>
        <taxon>Schizosaccharomyces</taxon>
    </lineage>
</organism>